<dbReference type="CDD" id="cd01449">
    <property type="entry name" value="TST_Repeat_2"/>
    <property type="match status" value="1"/>
</dbReference>
<evidence type="ECO:0000256" key="2">
    <source>
        <dbReference type="ARBA" id="ARBA00022737"/>
    </source>
</evidence>
<dbReference type="InterPro" id="IPR036873">
    <property type="entry name" value="Rhodanese-like_dom_sf"/>
</dbReference>
<evidence type="ECO:0000256" key="3">
    <source>
        <dbReference type="SAM" id="Phobius"/>
    </source>
</evidence>
<keyword evidence="2" id="KW-0677">Repeat</keyword>
<evidence type="ECO:0000313" key="6">
    <source>
        <dbReference type="Proteomes" id="UP000633278"/>
    </source>
</evidence>
<dbReference type="InterPro" id="IPR001763">
    <property type="entry name" value="Rhodanese-like_dom"/>
</dbReference>
<name>A0A917MDT8_9FLAO</name>
<evidence type="ECO:0000259" key="4">
    <source>
        <dbReference type="PROSITE" id="PS50206"/>
    </source>
</evidence>
<dbReference type="FunFam" id="3.40.250.10:FF:000001">
    <property type="entry name" value="Sulfurtransferase"/>
    <property type="match status" value="1"/>
</dbReference>
<keyword evidence="6" id="KW-1185">Reference proteome</keyword>
<dbReference type="RefSeq" id="WP_188599002.1">
    <property type="nucleotide sequence ID" value="NZ_BMJW01000002.1"/>
</dbReference>
<evidence type="ECO:0000313" key="5">
    <source>
        <dbReference type="EMBL" id="GGG99991.1"/>
    </source>
</evidence>
<accession>A0A917MDT8</accession>
<dbReference type="AlphaFoldDB" id="A0A917MDT8"/>
<keyword evidence="3" id="KW-0812">Transmembrane</keyword>
<proteinExistence type="predicted"/>
<keyword evidence="3" id="KW-1133">Transmembrane helix</keyword>
<dbReference type="Pfam" id="PF00581">
    <property type="entry name" value="Rhodanese"/>
    <property type="match status" value="2"/>
</dbReference>
<comment type="caution">
    <text evidence="5">The sequence shown here is derived from an EMBL/GenBank/DDBJ whole genome shotgun (WGS) entry which is preliminary data.</text>
</comment>
<evidence type="ECO:0000256" key="1">
    <source>
        <dbReference type="ARBA" id="ARBA00022679"/>
    </source>
</evidence>
<reference evidence="5" key="2">
    <citation type="submission" date="2020-09" db="EMBL/GenBank/DDBJ databases">
        <authorList>
            <person name="Sun Q."/>
            <person name="Zhou Y."/>
        </authorList>
    </citation>
    <scope>NUCLEOTIDE SEQUENCE</scope>
    <source>
        <strain evidence="5">CGMCC 1.15763</strain>
    </source>
</reference>
<keyword evidence="3" id="KW-0472">Membrane</keyword>
<feature type="domain" description="Rhodanese" evidence="4">
    <location>
        <begin position="167"/>
        <end position="279"/>
    </location>
</feature>
<dbReference type="GO" id="GO:0004792">
    <property type="term" value="F:thiosulfate-cyanide sulfurtransferase activity"/>
    <property type="evidence" value="ECO:0007669"/>
    <property type="project" value="TreeGrafter"/>
</dbReference>
<dbReference type="PROSITE" id="PS50206">
    <property type="entry name" value="RHODANESE_3"/>
    <property type="match status" value="2"/>
</dbReference>
<dbReference type="SMART" id="SM00450">
    <property type="entry name" value="RHOD"/>
    <property type="match status" value="2"/>
</dbReference>
<dbReference type="EMBL" id="BMJW01000002">
    <property type="protein sequence ID" value="GGG99991.1"/>
    <property type="molecule type" value="Genomic_DNA"/>
</dbReference>
<dbReference type="PANTHER" id="PTHR11364:SF27">
    <property type="entry name" value="SULFURTRANSFERASE"/>
    <property type="match status" value="1"/>
</dbReference>
<feature type="transmembrane region" description="Helical" evidence="3">
    <location>
        <begin position="234"/>
        <end position="257"/>
    </location>
</feature>
<dbReference type="PANTHER" id="PTHR11364">
    <property type="entry name" value="THIOSULFATE SULFERTANSFERASE"/>
    <property type="match status" value="1"/>
</dbReference>
<organism evidence="5 6">
    <name type="scientific">Polaribacter pacificus</name>
    <dbReference type="NCBI Taxonomy" id="1775173"/>
    <lineage>
        <taxon>Bacteria</taxon>
        <taxon>Pseudomonadati</taxon>
        <taxon>Bacteroidota</taxon>
        <taxon>Flavobacteriia</taxon>
        <taxon>Flavobacteriales</taxon>
        <taxon>Flavobacteriaceae</taxon>
    </lineage>
</organism>
<dbReference type="SUPFAM" id="SSF52821">
    <property type="entry name" value="Rhodanese/Cell cycle control phosphatase"/>
    <property type="match status" value="2"/>
</dbReference>
<dbReference type="InterPro" id="IPR045078">
    <property type="entry name" value="TST/MPST-like"/>
</dbReference>
<gene>
    <name evidence="5" type="ORF">GCM10011416_18110</name>
</gene>
<protein>
    <submittedName>
        <fullName evidence="5">Sulfurtransferase</fullName>
    </submittedName>
</protein>
<keyword evidence="1" id="KW-0808">Transferase</keyword>
<dbReference type="Proteomes" id="UP000633278">
    <property type="component" value="Unassembled WGS sequence"/>
</dbReference>
<dbReference type="Gene3D" id="3.40.250.10">
    <property type="entry name" value="Rhodanese-like domain"/>
    <property type="match status" value="2"/>
</dbReference>
<sequence>MSLKVPSSLVSVEWLYRNLADKDLVILNATLPKVAANNKAALQENQIKKAIFFDIKKTFSDVNAQFPNTVLPAKEFEVEAQKLGVNTTSCIVVYDEHGIYSSPRAWWLFKTMGFDNVAVLDGGLPAWKKAEFPTVLKEQTQKTLGDFKAKYRAHLFKDYKQVLENIQSQQQLVIDARSSARFTAEELEPRPEVKNGHIPNSKNLPFTKVLTDGHLASKSKLQTTFKEFVSKDKALIFSCGTGITACILALAATVAGYDKTSVYDGSWTEWGSLPDLPTEK</sequence>
<feature type="domain" description="Rhodanese" evidence="4">
    <location>
        <begin position="37"/>
        <end position="136"/>
    </location>
</feature>
<dbReference type="CDD" id="cd01448">
    <property type="entry name" value="TST_Repeat_1"/>
    <property type="match status" value="1"/>
</dbReference>
<reference evidence="5" key="1">
    <citation type="journal article" date="2014" name="Int. J. Syst. Evol. Microbiol.">
        <title>Complete genome sequence of Corynebacterium casei LMG S-19264T (=DSM 44701T), isolated from a smear-ripened cheese.</title>
        <authorList>
            <consortium name="US DOE Joint Genome Institute (JGI-PGF)"/>
            <person name="Walter F."/>
            <person name="Albersmeier A."/>
            <person name="Kalinowski J."/>
            <person name="Ruckert C."/>
        </authorList>
    </citation>
    <scope>NUCLEOTIDE SEQUENCE</scope>
    <source>
        <strain evidence="5">CGMCC 1.15763</strain>
    </source>
</reference>